<dbReference type="InterPro" id="IPR045324">
    <property type="entry name" value="Small_multidrug_res"/>
</dbReference>
<dbReference type="PANTHER" id="PTHR30561:SF1">
    <property type="entry name" value="MULTIDRUG TRANSPORTER EMRE"/>
    <property type="match status" value="1"/>
</dbReference>
<dbReference type="GO" id="GO:0005886">
    <property type="term" value="C:plasma membrane"/>
    <property type="evidence" value="ECO:0007669"/>
    <property type="project" value="UniProtKB-SubCell"/>
</dbReference>
<accession>A0A853B1Q3</accession>
<comment type="subcellular location">
    <subcellularLocation>
        <location evidence="1 7">Cell membrane</location>
        <topology evidence="1 7">Multi-pass membrane protein</topology>
    </subcellularLocation>
</comment>
<dbReference type="Pfam" id="PF00893">
    <property type="entry name" value="Multi_Drug_Res"/>
    <property type="match status" value="1"/>
</dbReference>
<evidence type="ECO:0000256" key="5">
    <source>
        <dbReference type="ARBA" id="ARBA00022989"/>
    </source>
</evidence>
<evidence type="ECO:0000256" key="6">
    <source>
        <dbReference type="ARBA" id="ARBA00023136"/>
    </source>
</evidence>
<evidence type="ECO:0000256" key="1">
    <source>
        <dbReference type="ARBA" id="ARBA00004651"/>
    </source>
</evidence>
<evidence type="ECO:0000256" key="2">
    <source>
        <dbReference type="ARBA" id="ARBA00022448"/>
    </source>
</evidence>
<reference evidence="9 10" key="1">
    <citation type="submission" date="2020-07" db="EMBL/GenBank/DDBJ databases">
        <title>Sequencing the genomes of 1000 actinobacteria strains.</title>
        <authorList>
            <person name="Klenk H.-P."/>
        </authorList>
    </citation>
    <scope>NUCLEOTIDE SEQUENCE [LARGE SCALE GENOMIC DNA]</scope>
    <source>
        <strain evidence="9 10">DSM 104006</strain>
    </source>
</reference>
<evidence type="ECO:0000256" key="3">
    <source>
        <dbReference type="ARBA" id="ARBA00022475"/>
    </source>
</evidence>
<evidence type="ECO:0000313" key="10">
    <source>
        <dbReference type="Proteomes" id="UP000549616"/>
    </source>
</evidence>
<dbReference type="FunFam" id="1.10.3730.20:FF:000001">
    <property type="entry name" value="Quaternary ammonium compound resistance transporter SugE"/>
    <property type="match status" value="1"/>
</dbReference>
<dbReference type="EMBL" id="JACCFK010000001">
    <property type="protein sequence ID" value="NYI88757.1"/>
    <property type="molecule type" value="Genomic_DNA"/>
</dbReference>
<dbReference type="InterPro" id="IPR000390">
    <property type="entry name" value="Small_drug/metabolite_transptr"/>
</dbReference>
<gene>
    <name evidence="9" type="ORF">HNR02_002080</name>
</gene>
<dbReference type="AlphaFoldDB" id="A0A853B1Q3"/>
<name>A0A853B1Q3_9PSEU</name>
<dbReference type="InterPro" id="IPR037185">
    <property type="entry name" value="EmrE-like"/>
</dbReference>
<keyword evidence="3" id="KW-1003">Cell membrane</keyword>
<dbReference type="Proteomes" id="UP000549616">
    <property type="component" value="Unassembled WGS sequence"/>
</dbReference>
<comment type="similarity">
    <text evidence="7">Belongs to the drug/metabolite transporter (DMT) superfamily. Small multidrug resistance (SMR) (TC 2.A.7.1) family.</text>
</comment>
<keyword evidence="4 7" id="KW-0812">Transmembrane</keyword>
<feature type="transmembrane region" description="Helical" evidence="8">
    <location>
        <begin position="34"/>
        <end position="52"/>
    </location>
</feature>
<sequence length="108" mass="10848">MVIAYLLLALAIAAEVTATVSMKLSEGFTKLWPSLVVVAGYLVAFAALASVLKRGMPVGVAYAIWAAVGVAAVAIIGVLFLGEPVNLTIVAGLVLVIGGVVLIEVGAA</sequence>
<feature type="transmembrane region" description="Helical" evidence="8">
    <location>
        <begin position="59"/>
        <end position="81"/>
    </location>
</feature>
<dbReference type="PANTHER" id="PTHR30561">
    <property type="entry name" value="SMR FAMILY PROTON-DEPENDENT DRUG EFFLUX TRANSPORTER SUGE"/>
    <property type="match status" value="1"/>
</dbReference>
<dbReference type="GO" id="GO:0022857">
    <property type="term" value="F:transmembrane transporter activity"/>
    <property type="evidence" value="ECO:0007669"/>
    <property type="project" value="InterPro"/>
</dbReference>
<dbReference type="SUPFAM" id="SSF103481">
    <property type="entry name" value="Multidrug resistance efflux transporter EmrE"/>
    <property type="match status" value="1"/>
</dbReference>
<evidence type="ECO:0000256" key="4">
    <source>
        <dbReference type="ARBA" id="ARBA00022692"/>
    </source>
</evidence>
<keyword evidence="10" id="KW-1185">Reference proteome</keyword>
<feature type="transmembrane region" description="Helical" evidence="8">
    <location>
        <begin position="87"/>
        <end position="107"/>
    </location>
</feature>
<proteinExistence type="inferred from homology"/>
<keyword evidence="5 8" id="KW-1133">Transmembrane helix</keyword>
<evidence type="ECO:0000256" key="7">
    <source>
        <dbReference type="RuleBase" id="RU003942"/>
    </source>
</evidence>
<evidence type="ECO:0000313" key="9">
    <source>
        <dbReference type="EMBL" id="NYI88757.1"/>
    </source>
</evidence>
<protein>
    <submittedName>
        <fullName evidence="9">Small multidrug resistance pump</fullName>
    </submittedName>
</protein>
<keyword evidence="6 8" id="KW-0472">Membrane</keyword>
<comment type="caution">
    <text evidence="9">The sequence shown here is derived from an EMBL/GenBank/DDBJ whole genome shotgun (WGS) entry which is preliminary data.</text>
</comment>
<evidence type="ECO:0000256" key="8">
    <source>
        <dbReference type="SAM" id="Phobius"/>
    </source>
</evidence>
<keyword evidence="2" id="KW-0813">Transport</keyword>
<dbReference type="Gene3D" id="1.10.3730.20">
    <property type="match status" value="1"/>
</dbReference>
<organism evidence="9 10">
    <name type="scientific">Amycolatopsis endophytica</name>
    <dbReference type="NCBI Taxonomy" id="860233"/>
    <lineage>
        <taxon>Bacteria</taxon>
        <taxon>Bacillati</taxon>
        <taxon>Actinomycetota</taxon>
        <taxon>Actinomycetes</taxon>
        <taxon>Pseudonocardiales</taxon>
        <taxon>Pseudonocardiaceae</taxon>
        <taxon>Amycolatopsis</taxon>
    </lineage>
</organism>